<feature type="compositionally biased region" description="Polar residues" evidence="1">
    <location>
        <begin position="42"/>
        <end position="57"/>
    </location>
</feature>
<feature type="region of interest" description="Disordered" evidence="1">
    <location>
        <begin position="15"/>
        <end position="58"/>
    </location>
</feature>
<name>A0AAV5CZW3_ELECO</name>
<reference evidence="2" key="2">
    <citation type="submission" date="2021-12" db="EMBL/GenBank/DDBJ databases">
        <title>Resequencing data analysis of finger millet.</title>
        <authorList>
            <person name="Hatakeyama M."/>
            <person name="Aluri S."/>
            <person name="Balachadran M.T."/>
            <person name="Sivarajan S.R."/>
            <person name="Poveda L."/>
            <person name="Shimizu-Inatsugi R."/>
            <person name="Schlapbach R."/>
            <person name="Sreeman S.M."/>
            <person name="Shimizu K.K."/>
        </authorList>
    </citation>
    <scope>NUCLEOTIDE SEQUENCE</scope>
</reference>
<comment type="caution">
    <text evidence="2">The sequence shown here is derived from an EMBL/GenBank/DDBJ whole genome shotgun (WGS) entry which is preliminary data.</text>
</comment>
<evidence type="ECO:0000313" key="2">
    <source>
        <dbReference type="EMBL" id="GJN03507.1"/>
    </source>
</evidence>
<protein>
    <submittedName>
        <fullName evidence="2">Uncharacterized protein</fullName>
    </submittedName>
</protein>
<proteinExistence type="predicted"/>
<gene>
    <name evidence="2" type="primary">ga20962</name>
    <name evidence="2" type="ORF">PR202_ga20962</name>
</gene>
<accession>A0AAV5CZW3</accession>
<reference evidence="2" key="1">
    <citation type="journal article" date="2018" name="DNA Res.">
        <title>Multiple hybrid de novo genome assembly of finger millet, an orphan allotetraploid crop.</title>
        <authorList>
            <person name="Hatakeyama M."/>
            <person name="Aluri S."/>
            <person name="Balachadran M.T."/>
            <person name="Sivarajan S.R."/>
            <person name="Patrignani A."/>
            <person name="Gruter S."/>
            <person name="Poveda L."/>
            <person name="Shimizu-Inatsugi R."/>
            <person name="Baeten J."/>
            <person name="Francoijs K.J."/>
            <person name="Nataraja K.N."/>
            <person name="Reddy Y.A.N."/>
            <person name="Phadnis S."/>
            <person name="Ravikumar R.L."/>
            <person name="Schlapbach R."/>
            <person name="Sreeman S.M."/>
            <person name="Shimizu K.K."/>
        </authorList>
    </citation>
    <scope>NUCLEOTIDE SEQUENCE</scope>
</reference>
<sequence>MKKKQGDIASFFRRLAAKKTSSDPPIDGSSEGIGSLDPPTKASRNIGSSDVPTNESSVDILALMDEQTEE</sequence>
<dbReference type="Proteomes" id="UP001054889">
    <property type="component" value="Unassembled WGS sequence"/>
</dbReference>
<keyword evidence="3" id="KW-1185">Reference proteome</keyword>
<evidence type="ECO:0000313" key="3">
    <source>
        <dbReference type="Proteomes" id="UP001054889"/>
    </source>
</evidence>
<dbReference type="EMBL" id="BQKI01000010">
    <property type="protein sequence ID" value="GJN03507.1"/>
    <property type="molecule type" value="Genomic_DNA"/>
</dbReference>
<organism evidence="2 3">
    <name type="scientific">Eleusine coracana subsp. coracana</name>
    <dbReference type="NCBI Taxonomy" id="191504"/>
    <lineage>
        <taxon>Eukaryota</taxon>
        <taxon>Viridiplantae</taxon>
        <taxon>Streptophyta</taxon>
        <taxon>Embryophyta</taxon>
        <taxon>Tracheophyta</taxon>
        <taxon>Spermatophyta</taxon>
        <taxon>Magnoliopsida</taxon>
        <taxon>Liliopsida</taxon>
        <taxon>Poales</taxon>
        <taxon>Poaceae</taxon>
        <taxon>PACMAD clade</taxon>
        <taxon>Chloridoideae</taxon>
        <taxon>Cynodonteae</taxon>
        <taxon>Eleusininae</taxon>
        <taxon>Eleusine</taxon>
    </lineage>
</organism>
<dbReference type="AlphaFoldDB" id="A0AAV5CZW3"/>
<evidence type="ECO:0000256" key="1">
    <source>
        <dbReference type="SAM" id="MobiDB-lite"/>
    </source>
</evidence>